<dbReference type="AlphaFoldDB" id="D2Q547"/>
<dbReference type="PROSITE" id="PS51186">
    <property type="entry name" value="GNAT"/>
    <property type="match status" value="1"/>
</dbReference>
<dbReference type="EMBL" id="CP001736">
    <property type="protein sequence ID" value="ADB36058.1"/>
    <property type="molecule type" value="Genomic_DNA"/>
</dbReference>
<sequence>MARRLEPLTLANLAELPVPCRACVFWELDPVAAKNASRTGDTELEKEAWLSQLLLDWGTAGFLLYVDDDPAGYVIYGPAAYLPRIQAFPTAPVSPDAVVLATGRVLPRYLGLGLGKLLVQAVAKDVLKRGFRAVEAFGDSRWDGPGCVWPTDFLRAVGFGVVRDHPRHPRLRLDLRSTVTWRSEMEAAVERVLGVIRPEHSPPRPITVREVLPREPQRLRHGPSPS</sequence>
<dbReference type="InterPro" id="IPR000182">
    <property type="entry name" value="GNAT_dom"/>
</dbReference>
<gene>
    <name evidence="2" type="ordered locus">Kfla_7070</name>
</gene>
<dbReference type="STRING" id="479435.Kfla_7070"/>
<evidence type="ECO:0000259" key="1">
    <source>
        <dbReference type="PROSITE" id="PS51186"/>
    </source>
</evidence>
<dbReference type="OrthoDB" id="5242876at2"/>
<reference evidence="3" key="1">
    <citation type="submission" date="2009-09" db="EMBL/GenBank/DDBJ databases">
        <title>The complete genome of Kribbella flavida DSM 17836.</title>
        <authorList>
            <consortium name="US DOE Joint Genome Institute (JGI-PGF)"/>
            <person name="Lucas S."/>
            <person name="Copeland A."/>
            <person name="Lapidus A."/>
            <person name="Glavina del Rio T."/>
            <person name="Dalin E."/>
            <person name="Tice H."/>
            <person name="Bruce D."/>
            <person name="Goodwin L."/>
            <person name="Pitluck S."/>
            <person name="Kyrpides N."/>
            <person name="Mavromatis K."/>
            <person name="Ivanova N."/>
            <person name="Saunders E."/>
            <person name="Brettin T."/>
            <person name="Detter J.C."/>
            <person name="Han C."/>
            <person name="Larimer F."/>
            <person name="Land M."/>
            <person name="Hauser L."/>
            <person name="Markowitz V."/>
            <person name="Cheng J.-F."/>
            <person name="Hugenholtz P."/>
            <person name="Woyke T."/>
            <person name="Wu D."/>
            <person name="Pukall R."/>
            <person name="Klenk H.-P."/>
            <person name="Eisen J.A."/>
        </authorList>
    </citation>
    <scope>NUCLEOTIDE SEQUENCE [LARGE SCALE GENOMIC DNA]</scope>
    <source>
        <strain evidence="3">DSM 17836 / JCM 10339 / NBRC 14399</strain>
    </source>
</reference>
<dbReference type="HOGENOM" id="CLU_067049_1_1_11"/>
<dbReference type="Proteomes" id="UP000007967">
    <property type="component" value="Chromosome"/>
</dbReference>
<dbReference type="KEGG" id="kfl:Kfla_7070"/>
<accession>D2Q547</accession>
<feature type="domain" description="N-acetyltransferase" evidence="1">
    <location>
        <begin position="23"/>
        <end position="176"/>
    </location>
</feature>
<dbReference type="RefSeq" id="WP_012924610.1">
    <property type="nucleotide sequence ID" value="NC_013729.1"/>
</dbReference>
<dbReference type="SUPFAM" id="SSF55729">
    <property type="entry name" value="Acyl-CoA N-acyltransferases (Nat)"/>
    <property type="match status" value="1"/>
</dbReference>
<protein>
    <recommendedName>
        <fullName evidence="1">N-acetyltransferase domain-containing protein</fullName>
    </recommendedName>
</protein>
<organism evidence="2 3">
    <name type="scientific">Kribbella flavida (strain DSM 17836 / JCM 10339 / NBRC 14399)</name>
    <dbReference type="NCBI Taxonomy" id="479435"/>
    <lineage>
        <taxon>Bacteria</taxon>
        <taxon>Bacillati</taxon>
        <taxon>Actinomycetota</taxon>
        <taxon>Actinomycetes</taxon>
        <taxon>Propionibacteriales</taxon>
        <taxon>Kribbellaceae</taxon>
        <taxon>Kribbella</taxon>
    </lineage>
</organism>
<dbReference type="Gene3D" id="3.40.630.30">
    <property type="match status" value="1"/>
</dbReference>
<proteinExistence type="predicted"/>
<name>D2Q547_KRIFD</name>
<dbReference type="InterPro" id="IPR016181">
    <property type="entry name" value="Acyl_CoA_acyltransferase"/>
</dbReference>
<dbReference type="GO" id="GO:0016747">
    <property type="term" value="F:acyltransferase activity, transferring groups other than amino-acyl groups"/>
    <property type="evidence" value="ECO:0007669"/>
    <property type="project" value="InterPro"/>
</dbReference>
<keyword evidence="3" id="KW-1185">Reference proteome</keyword>
<reference evidence="2 3" key="2">
    <citation type="journal article" date="2010" name="Stand. Genomic Sci.">
        <title>Complete genome sequence of Kribbella flavida type strain (IFO 14399).</title>
        <authorList>
            <person name="Pukall R."/>
            <person name="Lapidus A."/>
            <person name="Glavina Del Rio T."/>
            <person name="Copeland A."/>
            <person name="Tice H."/>
            <person name="Cheng J.-F."/>
            <person name="Lucas S."/>
            <person name="Chen F."/>
            <person name="Nolan M."/>
            <person name="LaButti K."/>
            <person name="Pati A."/>
            <person name="Ivanova N."/>
            <person name="Mavrommatis K."/>
            <person name="Mikhailova N."/>
            <person name="Pitluck S."/>
            <person name="Bruce D."/>
            <person name="Goodwin L."/>
            <person name="Land M."/>
            <person name="Hauser L."/>
            <person name="Chang Y.-J."/>
            <person name="Jeffries C.D."/>
            <person name="Chen A."/>
            <person name="Palaniappan K."/>
            <person name="Chain P."/>
            <person name="Rohde M."/>
            <person name="Goeker M."/>
            <person name="Bristow J."/>
            <person name="Eisen J.A."/>
            <person name="Markowitz V."/>
            <person name="Hugenholtz P."/>
            <person name="Kyrpides N.C."/>
            <person name="Klenk H.-P."/>
            <person name="Brettin T."/>
        </authorList>
    </citation>
    <scope>NUCLEOTIDE SEQUENCE [LARGE SCALE GENOMIC DNA]</scope>
    <source>
        <strain evidence="3">DSM 17836 / JCM 10339 / NBRC 14399</strain>
    </source>
</reference>
<dbReference type="eggNOG" id="COG3153">
    <property type="taxonomic scope" value="Bacteria"/>
</dbReference>
<evidence type="ECO:0000313" key="3">
    <source>
        <dbReference type="Proteomes" id="UP000007967"/>
    </source>
</evidence>
<evidence type="ECO:0000313" key="2">
    <source>
        <dbReference type="EMBL" id="ADB36058.1"/>
    </source>
</evidence>
<dbReference type="Pfam" id="PF00583">
    <property type="entry name" value="Acetyltransf_1"/>
    <property type="match status" value="1"/>
</dbReference>